<keyword evidence="2" id="KW-1185">Reference proteome</keyword>
<protein>
    <recommendedName>
        <fullName evidence="3">HEPN AbiU2-like domain-containing protein</fullName>
    </recommendedName>
</protein>
<organism evidence="1 2">
    <name type="scientific">Frankia canadensis</name>
    <dbReference type="NCBI Taxonomy" id="1836972"/>
    <lineage>
        <taxon>Bacteria</taxon>
        <taxon>Bacillati</taxon>
        <taxon>Actinomycetota</taxon>
        <taxon>Actinomycetes</taxon>
        <taxon>Frankiales</taxon>
        <taxon>Frankiaceae</taxon>
        <taxon>Frankia</taxon>
    </lineage>
</organism>
<sequence>MTVSPNTAAGKLVVLSPAGIASQAAVGTPTIQIRSYVYYTWAEIALEQEELARVARGNLLDATDSAVGSGHLHREYRAAMQAVAAAAHSIDGLYGVFAPPYRRQGSRQRVILERLKLRFALGKKGLTWLAQFDWLDDLRDGAVHPGFVAHEPEPHPTGSNVSHENATYAAEAAVRAVDLLLDVLTTCVANPKTWFHKDRSTAACHTGMIRTGRVDLWCHAR</sequence>
<proteinExistence type="predicted"/>
<dbReference type="Proteomes" id="UP000234331">
    <property type="component" value="Unassembled WGS sequence"/>
</dbReference>
<dbReference type="EMBL" id="FZMO01000247">
    <property type="protein sequence ID" value="SNQ49354.1"/>
    <property type="molecule type" value="Genomic_DNA"/>
</dbReference>
<evidence type="ECO:0000313" key="1">
    <source>
        <dbReference type="EMBL" id="SNQ49354.1"/>
    </source>
</evidence>
<name>A0A2I2KUL8_9ACTN</name>
<gene>
    <name evidence="1" type="ORF">FRACA_3200006</name>
</gene>
<evidence type="ECO:0008006" key="3">
    <source>
        <dbReference type="Google" id="ProtNLM"/>
    </source>
</evidence>
<dbReference type="AlphaFoldDB" id="A0A2I2KUL8"/>
<dbReference type="RefSeq" id="WP_133150733.1">
    <property type="nucleotide sequence ID" value="NZ_FZMO01000247.1"/>
</dbReference>
<accession>A0A2I2KUL8</accession>
<reference evidence="1 2" key="1">
    <citation type="submission" date="2017-06" db="EMBL/GenBank/DDBJ databases">
        <authorList>
            <person name="Kim H.J."/>
            <person name="Triplett B.A."/>
        </authorList>
    </citation>
    <scope>NUCLEOTIDE SEQUENCE [LARGE SCALE GENOMIC DNA]</scope>
    <source>
        <strain evidence="1">FRACA_ARgP5</strain>
    </source>
</reference>
<dbReference type="OrthoDB" id="4150364at2"/>
<evidence type="ECO:0000313" key="2">
    <source>
        <dbReference type="Proteomes" id="UP000234331"/>
    </source>
</evidence>